<dbReference type="Pfam" id="PF09139">
    <property type="entry name" value="Tam41_Mmp37"/>
    <property type="match status" value="1"/>
</dbReference>
<keyword evidence="11" id="KW-0999">Mitochondrion inner membrane</keyword>
<comment type="pathway">
    <text evidence="4">Lipid metabolism.</text>
</comment>
<dbReference type="GO" id="GO:0004605">
    <property type="term" value="F:phosphatidate cytidylyltransferase activity"/>
    <property type="evidence" value="ECO:0007669"/>
    <property type="project" value="UniProtKB-EC"/>
</dbReference>
<evidence type="ECO:0000256" key="11">
    <source>
        <dbReference type="ARBA" id="ARBA00022792"/>
    </source>
</evidence>
<evidence type="ECO:0000256" key="3">
    <source>
        <dbReference type="ARBA" id="ARBA00005119"/>
    </source>
</evidence>
<organism evidence="19 20">
    <name type="scientific">Ostreococcus lucimarinus (strain CCE9901)</name>
    <dbReference type="NCBI Taxonomy" id="436017"/>
    <lineage>
        <taxon>Eukaryota</taxon>
        <taxon>Viridiplantae</taxon>
        <taxon>Chlorophyta</taxon>
        <taxon>Mamiellophyceae</taxon>
        <taxon>Mamiellales</taxon>
        <taxon>Bathycoccaceae</taxon>
        <taxon>Ostreococcus</taxon>
    </lineage>
</organism>
<keyword evidence="14" id="KW-0496">Mitochondrion</keyword>
<comment type="cofactor">
    <cofactor evidence="1">
        <name>Mg(2+)</name>
        <dbReference type="ChEBI" id="CHEBI:18420"/>
    </cofactor>
</comment>
<evidence type="ECO:0000256" key="6">
    <source>
        <dbReference type="ARBA" id="ARBA00012487"/>
    </source>
</evidence>
<dbReference type="UniPathway" id="UPA00557">
    <property type="reaction ID" value="UER00614"/>
</dbReference>
<dbReference type="OrthoDB" id="341477at2759"/>
<dbReference type="PANTHER" id="PTHR13619">
    <property type="entry name" value="PHOSPHATIDATE CYTIDYLYLTRANSFERASE, MITOCHONDRIAL"/>
    <property type="match status" value="1"/>
</dbReference>
<dbReference type="EC" id="2.7.7.41" evidence="6"/>
<protein>
    <recommendedName>
        <fullName evidence="7">Phosphatidate cytidylyltransferase, mitochondrial</fullName>
        <ecNumber evidence="6">2.7.7.41</ecNumber>
    </recommendedName>
    <alternativeName>
        <fullName evidence="18">CDP-diacylglycerol synthase</fullName>
    </alternativeName>
</protein>
<proteinExistence type="inferred from homology"/>
<reference evidence="19 20" key="1">
    <citation type="journal article" date="2007" name="Proc. Natl. Acad. Sci. U.S.A.">
        <title>The tiny eukaryote Ostreococcus provides genomic insights into the paradox of plankton speciation.</title>
        <authorList>
            <person name="Palenik B."/>
            <person name="Grimwood J."/>
            <person name="Aerts A."/>
            <person name="Rouze P."/>
            <person name="Salamov A."/>
            <person name="Putnam N."/>
            <person name="Dupont C."/>
            <person name="Jorgensen R."/>
            <person name="Derelle E."/>
            <person name="Rombauts S."/>
            <person name="Zhou K."/>
            <person name="Otillar R."/>
            <person name="Merchant S.S."/>
            <person name="Podell S."/>
            <person name="Gaasterland T."/>
            <person name="Napoli C."/>
            <person name="Gendler K."/>
            <person name="Manuell A."/>
            <person name="Tai V."/>
            <person name="Vallon O."/>
            <person name="Piganeau G."/>
            <person name="Jancek S."/>
            <person name="Heijde M."/>
            <person name="Jabbari K."/>
            <person name="Bowler C."/>
            <person name="Lohr M."/>
            <person name="Robbens S."/>
            <person name="Werner G."/>
            <person name="Dubchak I."/>
            <person name="Pazour G.J."/>
            <person name="Ren Q."/>
            <person name="Paulsen I."/>
            <person name="Delwiche C."/>
            <person name="Schmutz J."/>
            <person name="Rokhsar D."/>
            <person name="Van de Peer Y."/>
            <person name="Moreau H."/>
            <person name="Grigoriev I.V."/>
        </authorList>
    </citation>
    <scope>NUCLEOTIDE SEQUENCE [LARGE SCALE GENOMIC DNA]</scope>
    <source>
        <strain evidence="19 20">CCE9901</strain>
    </source>
</reference>
<evidence type="ECO:0000256" key="7">
    <source>
        <dbReference type="ARBA" id="ARBA00018337"/>
    </source>
</evidence>
<dbReference type="GO" id="GO:0032049">
    <property type="term" value="P:cardiolipin biosynthetic process"/>
    <property type="evidence" value="ECO:0007669"/>
    <property type="project" value="InterPro"/>
</dbReference>
<dbReference type="HOGENOM" id="CLU_030279_1_0_1"/>
<evidence type="ECO:0000256" key="12">
    <source>
        <dbReference type="ARBA" id="ARBA00022842"/>
    </source>
</evidence>
<dbReference type="InterPro" id="IPR015222">
    <property type="entry name" value="Tam41"/>
</dbReference>
<evidence type="ECO:0000256" key="9">
    <source>
        <dbReference type="ARBA" id="ARBA00022679"/>
    </source>
</evidence>
<evidence type="ECO:0000256" key="17">
    <source>
        <dbReference type="ARBA" id="ARBA00023264"/>
    </source>
</evidence>
<dbReference type="GeneID" id="5002663"/>
<evidence type="ECO:0000256" key="1">
    <source>
        <dbReference type="ARBA" id="ARBA00001946"/>
    </source>
</evidence>
<evidence type="ECO:0000256" key="8">
    <source>
        <dbReference type="ARBA" id="ARBA00022516"/>
    </source>
</evidence>
<evidence type="ECO:0000256" key="4">
    <source>
        <dbReference type="ARBA" id="ARBA00005189"/>
    </source>
</evidence>
<dbReference type="GO" id="GO:0016024">
    <property type="term" value="P:CDP-diacylglycerol biosynthetic process"/>
    <property type="evidence" value="ECO:0007669"/>
    <property type="project" value="UniProtKB-UniPathway"/>
</dbReference>
<evidence type="ECO:0000256" key="18">
    <source>
        <dbReference type="ARBA" id="ARBA00029893"/>
    </source>
</evidence>
<dbReference type="GO" id="GO:0005743">
    <property type="term" value="C:mitochondrial inner membrane"/>
    <property type="evidence" value="ECO:0007669"/>
    <property type="project" value="UniProtKB-SubCell"/>
</dbReference>
<evidence type="ECO:0000256" key="15">
    <source>
        <dbReference type="ARBA" id="ARBA00023136"/>
    </source>
</evidence>
<dbReference type="AlphaFoldDB" id="A4RZX0"/>
<keyword evidence="20" id="KW-1185">Reference proteome</keyword>
<dbReference type="PANTHER" id="PTHR13619:SF0">
    <property type="entry name" value="PHOSPHATIDATE CYTIDYLYLTRANSFERASE, MITOCHONDRIAL"/>
    <property type="match status" value="1"/>
</dbReference>
<comment type="similarity">
    <text evidence="5">Belongs to the TAM41 family.</text>
</comment>
<dbReference type="STRING" id="436017.A4RZX0"/>
<evidence type="ECO:0000256" key="16">
    <source>
        <dbReference type="ARBA" id="ARBA00023209"/>
    </source>
</evidence>
<dbReference type="Gramene" id="ABO97166">
    <property type="protein sequence ID" value="ABO97166"/>
    <property type="gene ID" value="OSTLU_32541"/>
</dbReference>
<keyword evidence="13" id="KW-0443">Lipid metabolism</keyword>
<comment type="subcellular location">
    <subcellularLocation>
        <location evidence="2">Mitochondrion inner membrane</location>
        <topology evidence="2">Peripheral membrane protein</topology>
        <orientation evidence="2">Matrix side</orientation>
    </subcellularLocation>
</comment>
<gene>
    <name evidence="19" type="ORF">OSTLU_32541</name>
</gene>
<keyword evidence="9" id="KW-0808">Transferase</keyword>
<keyword evidence="10" id="KW-0548">Nucleotidyltransferase</keyword>
<evidence type="ECO:0000313" key="19">
    <source>
        <dbReference type="EMBL" id="ABO97166.1"/>
    </source>
</evidence>
<sequence length="321" mass="34989">MRANARARERIAGVLAALPPVEHALAYGSAVLADASVAGPERALDVLVAVRDPAAWHDANATRNPSHYAWHARLGGGRAIHGAATTLGADAHYNARLRDERGRAYKYGVVDVRDVVDDLERWKHLFVAGRMHKPHETARACDAIVNAQARNARSAANAALLTLPETFSELDFHRAIVRLSYDGDVRFAFAAEDGLKIERIARSNGEAMREMYEDVVRELKGVETSASTWRQDKSPEATRERIDALPATVTTMLNRVEVGDDAERVGDAVRACLRRIVRASTLRQAVAGLLTTSPTKTLAYVGAKFFKAASSRATNSSNDAR</sequence>
<keyword evidence="12" id="KW-0460">Magnesium</keyword>
<evidence type="ECO:0000256" key="2">
    <source>
        <dbReference type="ARBA" id="ARBA00004443"/>
    </source>
</evidence>
<dbReference type="RefSeq" id="XP_001418873.1">
    <property type="nucleotide sequence ID" value="XM_001418836.1"/>
</dbReference>
<dbReference type="Proteomes" id="UP000001568">
    <property type="component" value="Chromosome 7"/>
</dbReference>
<keyword evidence="15" id="KW-0472">Membrane</keyword>
<keyword evidence="17" id="KW-1208">Phospholipid metabolism</keyword>
<dbReference type="OMA" id="FTEWELY"/>
<keyword evidence="8" id="KW-0444">Lipid biosynthesis</keyword>
<evidence type="ECO:0000256" key="14">
    <source>
        <dbReference type="ARBA" id="ARBA00023128"/>
    </source>
</evidence>
<dbReference type="EMBL" id="CP000587">
    <property type="protein sequence ID" value="ABO97166.1"/>
    <property type="molecule type" value="Genomic_DNA"/>
</dbReference>
<accession>A4RZX0</accession>
<comment type="pathway">
    <text evidence="3">Phospholipid metabolism; CDP-diacylglycerol biosynthesis; CDP-diacylglycerol from sn-glycerol 3-phosphate: step 3/3.</text>
</comment>
<evidence type="ECO:0000313" key="20">
    <source>
        <dbReference type="Proteomes" id="UP000001568"/>
    </source>
</evidence>
<name>A4RZX0_OSTLU</name>
<evidence type="ECO:0000256" key="13">
    <source>
        <dbReference type="ARBA" id="ARBA00023098"/>
    </source>
</evidence>
<evidence type="ECO:0000256" key="10">
    <source>
        <dbReference type="ARBA" id="ARBA00022695"/>
    </source>
</evidence>
<dbReference type="eggNOG" id="KOG2986">
    <property type="taxonomic scope" value="Eukaryota"/>
</dbReference>
<evidence type="ECO:0000256" key="5">
    <source>
        <dbReference type="ARBA" id="ARBA00005458"/>
    </source>
</evidence>
<keyword evidence="16" id="KW-0594">Phospholipid biosynthesis</keyword>
<dbReference type="KEGG" id="olu:OSTLU_32541"/>